<feature type="domain" description="Zinc finger CGNR" evidence="1">
    <location>
        <begin position="133"/>
        <end position="176"/>
    </location>
</feature>
<dbReference type="Pfam" id="PF07336">
    <property type="entry name" value="ABATE"/>
    <property type="match status" value="1"/>
</dbReference>
<evidence type="ECO:0000313" key="3">
    <source>
        <dbReference type="Proteomes" id="UP001161405"/>
    </source>
</evidence>
<dbReference type="InterPro" id="IPR010852">
    <property type="entry name" value="ABATE"/>
</dbReference>
<dbReference type="Gene3D" id="1.10.3300.10">
    <property type="entry name" value="Jann2411-like domain"/>
    <property type="match status" value="1"/>
</dbReference>
<reference evidence="2" key="1">
    <citation type="journal article" date="2014" name="Int. J. Syst. Evol. Microbiol.">
        <title>Complete genome of a new Firmicutes species belonging to the dominant human colonic microbiota ('Ruminococcus bicirculans') reveals two chromosomes and a selective capacity to utilize plant glucans.</title>
        <authorList>
            <consortium name="NISC Comparative Sequencing Program"/>
            <person name="Wegmann U."/>
            <person name="Louis P."/>
            <person name="Goesmann A."/>
            <person name="Henrissat B."/>
            <person name="Duncan S.H."/>
            <person name="Flint H.J."/>
        </authorList>
    </citation>
    <scope>NUCLEOTIDE SEQUENCE</scope>
    <source>
        <strain evidence="2">NBRC 107169</strain>
    </source>
</reference>
<dbReference type="SUPFAM" id="SSF160904">
    <property type="entry name" value="Jann2411-like"/>
    <property type="match status" value="1"/>
</dbReference>
<organism evidence="2 3">
    <name type="scientific">Maritalea porphyrae</name>
    <dbReference type="NCBI Taxonomy" id="880732"/>
    <lineage>
        <taxon>Bacteria</taxon>
        <taxon>Pseudomonadati</taxon>
        <taxon>Pseudomonadota</taxon>
        <taxon>Alphaproteobacteria</taxon>
        <taxon>Hyphomicrobiales</taxon>
        <taxon>Devosiaceae</taxon>
        <taxon>Maritalea</taxon>
    </lineage>
</organism>
<accession>A0ABQ5UTL0</accession>
<keyword evidence="3" id="KW-1185">Reference proteome</keyword>
<dbReference type="InterPro" id="IPR021005">
    <property type="entry name" value="Znf_CGNR"/>
</dbReference>
<reference evidence="2" key="2">
    <citation type="submission" date="2023-01" db="EMBL/GenBank/DDBJ databases">
        <title>Draft genome sequence of Maritalea porphyrae strain NBRC 107169.</title>
        <authorList>
            <person name="Sun Q."/>
            <person name="Mori K."/>
        </authorList>
    </citation>
    <scope>NUCLEOTIDE SEQUENCE</scope>
    <source>
        <strain evidence="2">NBRC 107169</strain>
    </source>
</reference>
<dbReference type="RefSeq" id="WP_284364649.1">
    <property type="nucleotide sequence ID" value="NZ_BSNI01000002.1"/>
</dbReference>
<dbReference type="EMBL" id="BSNI01000002">
    <property type="protein sequence ID" value="GLQ18055.1"/>
    <property type="molecule type" value="Genomic_DNA"/>
</dbReference>
<dbReference type="Pfam" id="PF11706">
    <property type="entry name" value="zf-CGNR"/>
    <property type="match status" value="1"/>
</dbReference>
<evidence type="ECO:0000313" key="2">
    <source>
        <dbReference type="EMBL" id="GLQ18055.1"/>
    </source>
</evidence>
<protein>
    <recommendedName>
        <fullName evidence="1">Zinc finger CGNR domain-containing protein</fullName>
    </recommendedName>
</protein>
<dbReference type="PANTHER" id="PTHR35525:SF3">
    <property type="entry name" value="BLL6575 PROTEIN"/>
    <property type="match status" value="1"/>
</dbReference>
<dbReference type="Proteomes" id="UP001161405">
    <property type="component" value="Unassembled WGS sequence"/>
</dbReference>
<dbReference type="InterPro" id="IPR023286">
    <property type="entry name" value="ABATE_dom_sf"/>
</dbReference>
<name>A0ABQ5UTL0_9HYPH</name>
<comment type="caution">
    <text evidence="2">The sequence shown here is derived from an EMBL/GenBank/DDBJ whole genome shotgun (WGS) entry which is preliminary data.</text>
</comment>
<sequence length="180" mass="20628">MVDSPFFVKFVNSLHISSIDTRTDHLHDPSYLSRRANEWGFTDTELTEDMNSLLALRTAIRNVLFQVSRQGTVEPEDLAFINSVIKPEVRLLELIASEKTIVETKTTKENTYSPHEFLAHDFARSVAHYGIKRFKLCANDTCLWAFHDTSKNGSKKWCSSAACGNTDKVRRFRERKKNAT</sequence>
<gene>
    <name evidence="2" type="ORF">GCM10007879_23040</name>
</gene>
<proteinExistence type="predicted"/>
<evidence type="ECO:0000259" key="1">
    <source>
        <dbReference type="Pfam" id="PF11706"/>
    </source>
</evidence>
<dbReference type="PANTHER" id="PTHR35525">
    <property type="entry name" value="BLL6575 PROTEIN"/>
    <property type="match status" value="1"/>
</dbReference>